<evidence type="ECO:0000313" key="2">
    <source>
        <dbReference type="Proteomes" id="UP000199546"/>
    </source>
</evidence>
<dbReference type="EMBL" id="FPBA01000055">
    <property type="protein sequence ID" value="SFU10305.1"/>
    <property type="molecule type" value="Genomic_DNA"/>
</dbReference>
<dbReference type="AlphaFoldDB" id="A0A1I7DFC4"/>
<proteinExistence type="predicted"/>
<evidence type="ECO:0000313" key="1">
    <source>
        <dbReference type="EMBL" id="SFU10305.1"/>
    </source>
</evidence>
<accession>A0A1I7DFC4</accession>
<gene>
    <name evidence="1" type="ORF">SAMN05660657_05711</name>
</gene>
<dbReference type="STRING" id="1296565.SAMN05660657_05711"/>
<reference evidence="2" key="1">
    <citation type="submission" date="2016-10" db="EMBL/GenBank/DDBJ databases">
        <authorList>
            <person name="Varghese N."/>
            <person name="Submissions S."/>
        </authorList>
    </citation>
    <scope>NUCLEOTIDE SEQUENCE [LARGE SCALE GENOMIC DNA]</scope>
    <source>
        <strain evidence="2">DSM 46136</strain>
    </source>
</reference>
<dbReference type="RefSeq" id="WP_175551896.1">
    <property type="nucleotide sequence ID" value="NZ_FPBA01000055.1"/>
</dbReference>
<organism evidence="1 2">
    <name type="scientific">Geodermatophilus amargosae</name>
    <dbReference type="NCBI Taxonomy" id="1296565"/>
    <lineage>
        <taxon>Bacteria</taxon>
        <taxon>Bacillati</taxon>
        <taxon>Actinomycetota</taxon>
        <taxon>Actinomycetes</taxon>
        <taxon>Geodermatophilales</taxon>
        <taxon>Geodermatophilaceae</taxon>
        <taxon>Geodermatophilus</taxon>
    </lineage>
</organism>
<name>A0A1I7DFC4_9ACTN</name>
<dbReference type="Proteomes" id="UP000199546">
    <property type="component" value="Unassembled WGS sequence"/>
</dbReference>
<sequence length="218" mass="24602">AGIRLVHHDLVWLRDLVQRAALPARLPVGPVRRTPPLSRPAVHFDAAWGSEIGRVEGYRLAAEVLARHMMQHRGDRDILIYAFANNCRHHFELRLQLLLDVLQRYKAEAATPLRTHNLGKLWEETRRRLETVDGIETGAALQDTDRVISQLYSVDPDGQNFRYFRPTNGSPALDGEGPIDLLGFHEGLSAAATFLSAALEVVYINDERKRELEAESGR</sequence>
<keyword evidence="2" id="KW-1185">Reference proteome</keyword>
<evidence type="ECO:0008006" key="3">
    <source>
        <dbReference type="Google" id="ProtNLM"/>
    </source>
</evidence>
<protein>
    <recommendedName>
        <fullName evidence="3">HEPN domain-containing protein</fullName>
    </recommendedName>
</protein>
<feature type="non-terminal residue" evidence="1">
    <location>
        <position position="1"/>
    </location>
</feature>